<keyword evidence="2 4" id="KW-0479">Metal-binding</keyword>
<dbReference type="InterPro" id="IPR011444">
    <property type="entry name" value="DUF1549"/>
</dbReference>
<accession>A0A7W7YDM7</accession>
<proteinExistence type="predicted"/>
<evidence type="ECO:0000256" key="2">
    <source>
        <dbReference type="ARBA" id="ARBA00022723"/>
    </source>
</evidence>
<evidence type="ECO:0000313" key="7">
    <source>
        <dbReference type="Proteomes" id="UP000590740"/>
    </source>
</evidence>
<dbReference type="InterPro" id="IPR036909">
    <property type="entry name" value="Cyt_c-like_dom_sf"/>
</dbReference>
<dbReference type="Pfam" id="PF07635">
    <property type="entry name" value="PSCyt1"/>
    <property type="match status" value="1"/>
</dbReference>
<dbReference type="EMBL" id="JACHIG010000007">
    <property type="protein sequence ID" value="MBB5033915.1"/>
    <property type="molecule type" value="Genomic_DNA"/>
</dbReference>
<dbReference type="RefSeq" id="WP_184341188.1">
    <property type="nucleotide sequence ID" value="NZ_JACHIG010000007.1"/>
</dbReference>
<protein>
    <submittedName>
        <fullName evidence="6">Cytochrome c553</fullName>
    </submittedName>
</protein>
<dbReference type="GO" id="GO:0046872">
    <property type="term" value="F:metal ion binding"/>
    <property type="evidence" value="ECO:0007669"/>
    <property type="project" value="UniProtKB-KW"/>
</dbReference>
<comment type="caution">
    <text evidence="6">The sequence shown here is derived from an EMBL/GenBank/DDBJ whole genome shotgun (WGS) entry which is preliminary data.</text>
</comment>
<sequence>MKLTSVVLFSALAVTARGAERVLRFEKDVRPIVKAHCTHCHGEEEKPEGGVDLRLRRFMDQKLDGGSQVVVAGHPEQSELVRLIKNGEMPKKGKQLSAAELETIEKWIAQGAKTAKPEPMALAPGPIISDDDREYWAFQPVKRPAVPKDVDNRKVRTPVDAFLLKSMTKQGLSFAPEADRRTLIRRVTLDLTGLLPTPQEVEAFVNDQSSLAYEQLVERLLASKNYGERWARHWLDVVGYADSNGYSEADSVRPQAWRYRDYVIRAMNADKPWDEFIQEQLAGDELAGATHADYQQAVLDPHRTDQLIATAFLRMAPDGTGDAPDDAKLAKNQVIAEQMKVMTSSLMGLTVACAQCHDHRYDPITQVDYYRLRAVLDPAYNWEAWRAPAQRLYSLYSPQERAKAAEIEVKAKEIEAEARAMSKKFLDEIFEVEIKKVPEAEQAAFRVARDTPVAKQTPEQKALIKKYPSALATYSLNLYDQKKQDIVDAKMAEAKKLRDTKPVEGFVMALTEVKGQVPATKLFNRGDHDQPKQALTPGELSILASPQIEPFKPVPVSSGSSGRRLAYAQWLTSGKHPLTARVLVNRFWMNHMGRGIVNTPGDFGRQGELPTHPELLDYLADEFVKSGWKLKPLHRLILLSSAYRQSSVNQASLQADLENRFYARFKLRRLDAETLRDSMLAVTGTLVQSSYGPPSGIGRDAQGRVITGIDKSTITVNKVDPGGADDFRRSIYVQVRRSKPVTVLDTFDAPIMTPNCELRAQTTVAPQSLLLMNDTFVLDSSRRLADRLEAAAPGNRVEQIKRVWELLFGKPASQADVTRGIAYLDEQTKALTQYHHDIQHPKGVVPNPPQEAMASFCQILCSSNRFLYVE</sequence>
<name>A0A7W7YDM7_9BACT</name>
<organism evidence="6 7">
    <name type="scientific">Prosthecobacter vanneervenii</name>
    <dbReference type="NCBI Taxonomy" id="48466"/>
    <lineage>
        <taxon>Bacteria</taxon>
        <taxon>Pseudomonadati</taxon>
        <taxon>Verrucomicrobiota</taxon>
        <taxon>Verrucomicrobiia</taxon>
        <taxon>Verrucomicrobiales</taxon>
        <taxon>Verrucomicrobiaceae</taxon>
        <taxon>Prosthecobacter</taxon>
    </lineage>
</organism>
<dbReference type="Pfam" id="PF07587">
    <property type="entry name" value="PSD1"/>
    <property type="match status" value="1"/>
</dbReference>
<gene>
    <name evidence="6" type="ORF">HNQ65_003505</name>
</gene>
<dbReference type="AlphaFoldDB" id="A0A7W7YDM7"/>
<dbReference type="InterPro" id="IPR011429">
    <property type="entry name" value="Cyt_c_Planctomycete-type"/>
</dbReference>
<evidence type="ECO:0000256" key="3">
    <source>
        <dbReference type="ARBA" id="ARBA00023004"/>
    </source>
</evidence>
<dbReference type="SUPFAM" id="SSF46626">
    <property type="entry name" value="Cytochrome c"/>
    <property type="match status" value="1"/>
</dbReference>
<evidence type="ECO:0000313" key="6">
    <source>
        <dbReference type="EMBL" id="MBB5033915.1"/>
    </source>
</evidence>
<feature type="domain" description="Cytochrome c" evidence="5">
    <location>
        <begin position="13"/>
        <end position="112"/>
    </location>
</feature>
<dbReference type="PROSITE" id="PS51007">
    <property type="entry name" value="CYTC"/>
    <property type="match status" value="1"/>
</dbReference>
<dbReference type="PANTHER" id="PTHR35889">
    <property type="entry name" value="CYCLOINULO-OLIGOSACCHARIDE FRUCTANOTRANSFERASE-RELATED"/>
    <property type="match status" value="1"/>
</dbReference>
<dbReference type="Pfam" id="PF07583">
    <property type="entry name" value="PSCyt2"/>
    <property type="match status" value="1"/>
</dbReference>
<dbReference type="InterPro" id="IPR009056">
    <property type="entry name" value="Cyt_c-like_dom"/>
</dbReference>
<evidence type="ECO:0000259" key="5">
    <source>
        <dbReference type="PROSITE" id="PS51007"/>
    </source>
</evidence>
<reference evidence="6 7" key="1">
    <citation type="submission" date="2020-08" db="EMBL/GenBank/DDBJ databases">
        <title>Genomic Encyclopedia of Type Strains, Phase IV (KMG-IV): sequencing the most valuable type-strain genomes for metagenomic binning, comparative biology and taxonomic classification.</title>
        <authorList>
            <person name="Goeker M."/>
        </authorList>
    </citation>
    <scope>NUCLEOTIDE SEQUENCE [LARGE SCALE GENOMIC DNA]</scope>
    <source>
        <strain evidence="6 7">DSM 12252</strain>
    </source>
</reference>
<dbReference type="PANTHER" id="PTHR35889:SF3">
    <property type="entry name" value="F-BOX DOMAIN-CONTAINING PROTEIN"/>
    <property type="match status" value="1"/>
</dbReference>
<keyword evidence="1 4" id="KW-0349">Heme</keyword>
<keyword evidence="7" id="KW-1185">Reference proteome</keyword>
<keyword evidence="3 4" id="KW-0408">Iron</keyword>
<dbReference type="GO" id="GO:0020037">
    <property type="term" value="F:heme binding"/>
    <property type="evidence" value="ECO:0007669"/>
    <property type="project" value="InterPro"/>
</dbReference>
<dbReference type="GO" id="GO:0009055">
    <property type="term" value="F:electron transfer activity"/>
    <property type="evidence" value="ECO:0007669"/>
    <property type="project" value="InterPro"/>
</dbReference>
<dbReference type="Proteomes" id="UP000590740">
    <property type="component" value="Unassembled WGS sequence"/>
</dbReference>
<evidence type="ECO:0000256" key="4">
    <source>
        <dbReference type="PROSITE-ProRule" id="PRU00433"/>
    </source>
</evidence>
<evidence type="ECO:0000256" key="1">
    <source>
        <dbReference type="ARBA" id="ARBA00022617"/>
    </source>
</evidence>
<dbReference type="InterPro" id="IPR022655">
    <property type="entry name" value="DUF1553"/>
</dbReference>